<reference evidence="2 3" key="1">
    <citation type="journal article" date="2018" name="Mol. Biol. Evol.">
        <title>Analysis of the draft genome of the red seaweed Gracilariopsis chorda provides insights into genome size evolution in Rhodophyta.</title>
        <authorList>
            <person name="Lee J."/>
            <person name="Yang E.C."/>
            <person name="Graf L."/>
            <person name="Yang J.H."/>
            <person name="Qiu H."/>
            <person name="Zel Zion U."/>
            <person name="Chan C.X."/>
            <person name="Stephens T.G."/>
            <person name="Weber A.P.M."/>
            <person name="Boo G.H."/>
            <person name="Boo S.M."/>
            <person name="Kim K.M."/>
            <person name="Shin Y."/>
            <person name="Jung M."/>
            <person name="Lee S.J."/>
            <person name="Yim H.S."/>
            <person name="Lee J.H."/>
            <person name="Bhattacharya D."/>
            <person name="Yoon H.S."/>
        </authorList>
    </citation>
    <scope>NUCLEOTIDE SEQUENCE [LARGE SCALE GENOMIC DNA]</scope>
    <source>
        <strain evidence="2 3">SKKU-2015</strain>
        <tissue evidence="2">Whole body</tissue>
    </source>
</reference>
<comment type="caution">
    <text evidence="2">The sequence shown here is derived from an EMBL/GenBank/DDBJ whole genome shotgun (WGS) entry which is preliminary data.</text>
</comment>
<evidence type="ECO:0000313" key="3">
    <source>
        <dbReference type="Proteomes" id="UP000247409"/>
    </source>
</evidence>
<sequence length="269" mass="28733">MAPPALFVTPVTPVAPVALPRRSSHAARNRSVRRPPPTCTADDLFSRLSHVNPNLRKKASYQLSERATPQIITRLISELSVEDVAHRRAAVQALSMTGLPALQPVLHQLDTTDNVTVRASCAKVLSGIALYFPDARQTFPQAAFNSLQTALQHGDPVTKLATIGCLATMGSDFKEGGQVTANGNASAVQILFSLCTASSDMVVAATAAGALAQIAQNGTPETKQHVIDHFQSLTASPEADDEPGFNYVREMVSSHLEQLKSKSVVSDRE</sequence>
<proteinExistence type="predicted"/>
<dbReference type="InterPro" id="IPR011989">
    <property type="entry name" value="ARM-like"/>
</dbReference>
<dbReference type="Pfam" id="PF13646">
    <property type="entry name" value="HEAT_2"/>
    <property type="match status" value="1"/>
</dbReference>
<feature type="region of interest" description="Disordered" evidence="1">
    <location>
        <begin position="19"/>
        <end position="39"/>
    </location>
</feature>
<dbReference type="AlphaFoldDB" id="A0A2V3IGL0"/>
<evidence type="ECO:0000256" key="1">
    <source>
        <dbReference type="SAM" id="MobiDB-lite"/>
    </source>
</evidence>
<dbReference type="Gene3D" id="1.25.10.10">
    <property type="entry name" value="Leucine-rich Repeat Variant"/>
    <property type="match status" value="1"/>
</dbReference>
<dbReference type="InterPro" id="IPR016024">
    <property type="entry name" value="ARM-type_fold"/>
</dbReference>
<gene>
    <name evidence="2" type="ORF">BWQ96_09049</name>
</gene>
<dbReference type="Proteomes" id="UP000247409">
    <property type="component" value="Unassembled WGS sequence"/>
</dbReference>
<keyword evidence="3" id="KW-1185">Reference proteome</keyword>
<accession>A0A2V3IGL0</accession>
<dbReference type="SUPFAM" id="SSF48371">
    <property type="entry name" value="ARM repeat"/>
    <property type="match status" value="1"/>
</dbReference>
<organism evidence="2 3">
    <name type="scientific">Gracilariopsis chorda</name>
    <dbReference type="NCBI Taxonomy" id="448386"/>
    <lineage>
        <taxon>Eukaryota</taxon>
        <taxon>Rhodophyta</taxon>
        <taxon>Florideophyceae</taxon>
        <taxon>Rhodymeniophycidae</taxon>
        <taxon>Gracilariales</taxon>
        <taxon>Gracilariaceae</taxon>
        <taxon>Gracilariopsis</taxon>
    </lineage>
</organism>
<dbReference type="OrthoDB" id="5230at2759"/>
<feature type="compositionally biased region" description="Basic residues" evidence="1">
    <location>
        <begin position="22"/>
        <end position="33"/>
    </location>
</feature>
<protein>
    <submittedName>
        <fullName evidence="2">Putative phycocyanin operon protein Z</fullName>
    </submittedName>
</protein>
<evidence type="ECO:0000313" key="2">
    <source>
        <dbReference type="EMBL" id="PXF41235.1"/>
    </source>
</evidence>
<dbReference type="EMBL" id="NBIV01000226">
    <property type="protein sequence ID" value="PXF41235.1"/>
    <property type="molecule type" value="Genomic_DNA"/>
</dbReference>
<name>A0A2V3IGL0_9FLOR</name>